<proteinExistence type="inferred from homology"/>
<dbReference type="PANTHER" id="PTHR43630:SF2">
    <property type="entry name" value="GLYCOSYLTRANSFERASE"/>
    <property type="match status" value="1"/>
</dbReference>
<dbReference type="CDD" id="cd02511">
    <property type="entry name" value="Beta4Glucosyltransferase"/>
    <property type="match status" value="1"/>
</dbReference>
<keyword evidence="3" id="KW-0808">Transferase</keyword>
<feature type="domain" description="Glycosyltransferase 2-like" evidence="2">
    <location>
        <begin position="8"/>
        <end position="136"/>
    </location>
</feature>
<reference evidence="3 4" key="1">
    <citation type="submission" date="2006-10" db="EMBL/GenBank/DDBJ databases">
        <title>Complete sequence of Syntrophobacter fumaroxidans MPOB.</title>
        <authorList>
            <consortium name="US DOE Joint Genome Institute"/>
            <person name="Copeland A."/>
            <person name="Lucas S."/>
            <person name="Lapidus A."/>
            <person name="Barry K."/>
            <person name="Detter J.C."/>
            <person name="Glavina del Rio T."/>
            <person name="Hammon N."/>
            <person name="Israni S."/>
            <person name="Pitluck S."/>
            <person name="Goltsman E.G."/>
            <person name="Martinez M."/>
            <person name="Schmutz J."/>
            <person name="Larimer F."/>
            <person name="Land M."/>
            <person name="Hauser L."/>
            <person name="Kyrpides N."/>
            <person name="Kim E."/>
            <person name="Boone D.R."/>
            <person name="Brockman F."/>
            <person name="Culley D."/>
            <person name="Ferry J."/>
            <person name="Gunsalus R."/>
            <person name="McInerney M.J."/>
            <person name="Morrison M."/>
            <person name="Plugge C."/>
            <person name="Rohlin L."/>
            <person name="Scholten J."/>
            <person name="Sieber J."/>
            <person name="Stams A.J.M."/>
            <person name="Worm P."/>
            <person name="Henstra A.M."/>
            <person name="Richardson P."/>
        </authorList>
    </citation>
    <scope>NUCLEOTIDE SEQUENCE [LARGE SCALE GENOMIC DNA]</scope>
    <source>
        <strain evidence="4">DSM 10017 / MPOB</strain>
    </source>
</reference>
<dbReference type="Gene3D" id="3.90.550.10">
    <property type="entry name" value="Spore Coat Polysaccharide Biosynthesis Protein SpsA, Chain A"/>
    <property type="match status" value="1"/>
</dbReference>
<dbReference type="InterPro" id="IPR001173">
    <property type="entry name" value="Glyco_trans_2-like"/>
</dbReference>
<gene>
    <name evidence="3" type="ordered locus">Sfum_3334</name>
</gene>
<sequence length="292" mass="33543" precursor="true">MPETPLTAIILTFNEEINIVRCLNCLDWADDVVIVDSGSADRTLELAAQARPDIRVFTHPFKDFGDQRNWALDNVQPKHEWVLFVDADEFCVPELAREIGEYIRSPGDTVGAFIAGKNHFMGKWLRHSGLYPSYQLRLLKMGAVRYRKEGHGQREVTDGKAAFLKEGWIHEGFSKGLTNWLDKHNRYSTEEVDLMVRLRSEPPGLRQLFSKNPLRRRECMKRMGAKLLPLMPLLRFGYRYGLRGGFLDGKPGFLFSLLYASVSIQVVAKVYEAERNRTPMGDDRARRPSNRI</sequence>
<evidence type="ECO:0000259" key="2">
    <source>
        <dbReference type="Pfam" id="PF00535"/>
    </source>
</evidence>
<dbReference type="KEGG" id="sfu:Sfum_3334"/>
<dbReference type="CAZy" id="GT2">
    <property type="family name" value="Glycosyltransferase Family 2"/>
</dbReference>
<dbReference type="Pfam" id="PF00535">
    <property type="entry name" value="Glycos_transf_2"/>
    <property type="match status" value="1"/>
</dbReference>
<dbReference type="HOGENOM" id="CLU_065962_0_0_7"/>
<evidence type="ECO:0000313" key="3">
    <source>
        <dbReference type="EMBL" id="ABK19007.1"/>
    </source>
</evidence>
<dbReference type="InterPro" id="IPR029044">
    <property type="entry name" value="Nucleotide-diphossugar_trans"/>
</dbReference>
<dbReference type="SUPFAM" id="SSF53448">
    <property type="entry name" value="Nucleotide-diphospho-sugar transferases"/>
    <property type="match status" value="1"/>
</dbReference>
<name>A0LNK5_SYNFM</name>
<dbReference type="AlphaFoldDB" id="A0LNK5"/>
<keyword evidence="4" id="KW-1185">Reference proteome</keyword>
<comment type="similarity">
    <text evidence="1">Belongs to the glycosyltransferase 2 family. WaaE/KdtX subfamily.</text>
</comment>
<dbReference type="InParanoid" id="A0LNK5"/>
<dbReference type="STRING" id="335543.Sfum_3334"/>
<evidence type="ECO:0000313" key="4">
    <source>
        <dbReference type="Proteomes" id="UP000001784"/>
    </source>
</evidence>
<dbReference type="EMBL" id="CP000478">
    <property type="protein sequence ID" value="ABK19007.1"/>
    <property type="molecule type" value="Genomic_DNA"/>
</dbReference>
<dbReference type="PANTHER" id="PTHR43630">
    <property type="entry name" value="POLY-BETA-1,6-N-ACETYL-D-GLUCOSAMINE SYNTHASE"/>
    <property type="match status" value="1"/>
</dbReference>
<dbReference type="Proteomes" id="UP000001784">
    <property type="component" value="Chromosome"/>
</dbReference>
<accession>A0LNK5</accession>
<evidence type="ECO:0000256" key="1">
    <source>
        <dbReference type="ARBA" id="ARBA00038494"/>
    </source>
</evidence>
<dbReference type="GO" id="GO:0016740">
    <property type="term" value="F:transferase activity"/>
    <property type="evidence" value="ECO:0007669"/>
    <property type="project" value="UniProtKB-KW"/>
</dbReference>
<organism evidence="3 4">
    <name type="scientific">Syntrophobacter fumaroxidans (strain DSM 10017 / MPOB)</name>
    <dbReference type="NCBI Taxonomy" id="335543"/>
    <lineage>
        <taxon>Bacteria</taxon>
        <taxon>Pseudomonadati</taxon>
        <taxon>Thermodesulfobacteriota</taxon>
        <taxon>Syntrophobacteria</taxon>
        <taxon>Syntrophobacterales</taxon>
        <taxon>Syntrophobacteraceae</taxon>
        <taxon>Syntrophobacter</taxon>
    </lineage>
</organism>
<protein>
    <submittedName>
        <fullName evidence="3">Glycosyl transferase, family 2</fullName>
    </submittedName>
</protein>
<dbReference type="eggNOG" id="COG0463">
    <property type="taxonomic scope" value="Bacteria"/>
</dbReference>